<feature type="compositionally biased region" description="Basic residues" evidence="1">
    <location>
        <begin position="72"/>
        <end position="91"/>
    </location>
</feature>
<keyword evidence="3" id="KW-1185">Reference proteome</keyword>
<dbReference type="OrthoDB" id="2505488at2759"/>
<comment type="caution">
    <text evidence="2">The sequence shown here is derived from an EMBL/GenBank/DDBJ whole genome shotgun (WGS) entry which is preliminary data.</text>
</comment>
<protein>
    <submittedName>
        <fullName evidence="2">Uncharacterized protein</fullName>
    </submittedName>
</protein>
<evidence type="ECO:0000313" key="2">
    <source>
        <dbReference type="EMBL" id="MBW0529107.1"/>
    </source>
</evidence>
<gene>
    <name evidence="2" type="ORF">O181_068822</name>
</gene>
<organism evidence="2 3">
    <name type="scientific">Austropuccinia psidii MF-1</name>
    <dbReference type="NCBI Taxonomy" id="1389203"/>
    <lineage>
        <taxon>Eukaryota</taxon>
        <taxon>Fungi</taxon>
        <taxon>Dikarya</taxon>
        <taxon>Basidiomycota</taxon>
        <taxon>Pucciniomycotina</taxon>
        <taxon>Pucciniomycetes</taxon>
        <taxon>Pucciniales</taxon>
        <taxon>Sphaerophragmiaceae</taxon>
        <taxon>Austropuccinia</taxon>
    </lineage>
</organism>
<dbReference type="Proteomes" id="UP000765509">
    <property type="component" value="Unassembled WGS sequence"/>
</dbReference>
<proteinExistence type="predicted"/>
<feature type="region of interest" description="Disordered" evidence="1">
    <location>
        <begin position="53"/>
        <end position="118"/>
    </location>
</feature>
<feature type="compositionally biased region" description="Polar residues" evidence="1">
    <location>
        <begin position="61"/>
        <end position="71"/>
    </location>
</feature>
<dbReference type="EMBL" id="AVOT02034874">
    <property type="protein sequence ID" value="MBW0529107.1"/>
    <property type="molecule type" value="Genomic_DNA"/>
</dbReference>
<accession>A0A9Q3I6N2</accession>
<sequence>MSFPNYPNESYTSQPYISQILQKQNEYINNLKTQLNQRDKDVEALMQKVLSLQAESRKSAEPSSKNQQGTSYRKKTNIKHKSSSTKSKGKAPKIENSSNKKSCSASQKSCSEQSGKKNRPNHLIIMNIPESVKPTKRAFFTHIIIVWGLIYQKSVPIAPNHSLLKEFYNLFDHVDERQQVTNSTTEIYLTP</sequence>
<evidence type="ECO:0000313" key="3">
    <source>
        <dbReference type="Proteomes" id="UP000765509"/>
    </source>
</evidence>
<feature type="compositionally biased region" description="Low complexity" evidence="1">
    <location>
        <begin position="95"/>
        <end position="113"/>
    </location>
</feature>
<dbReference type="AlphaFoldDB" id="A0A9Q3I6N2"/>
<reference evidence="2" key="1">
    <citation type="submission" date="2021-03" db="EMBL/GenBank/DDBJ databases">
        <title>Draft genome sequence of rust myrtle Austropuccinia psidii MF-1, a brazilian biotype.</title>
        <authorList>
            <person name="Quecine M.C."/>
            <person name="Pachon D.M.R."/>
            <person name="Bonatelli M.L."/>
            <person name="Correr F.H."/>
            <person name="Franceschini L.M."/>
            <person name="Leite T.F."/>
            <person name="Margarido G.R.A."/>
            <person name="Almeida C.A."/>
            <person name="Ferrarezi J.A."/>
            <person name="Labate C.A."/>
        </authorList>
    </citation>
    <scope>NUCLEOTIDE SEQUENCE</scope>
    <source>
        <strain evidence="2">MF-1</strain>
    </source>
</reference>
<name>A0A9Q3I6N2_9BASI</name>
<evidence type="ECO:0000256" key="1">
    <source>
        <dbReference type="SAM" id="MobiDB-lite"/>
    </source>
</evidence>